<dbReference type="EMBL" id="ABVL01000036">
    <property type="protein sequence ID" value="EDY16281.1"/>
    <property type="molecule type" value="Genomic_DNA"/>
</dbReference>
<dbReference type="AlphaFoldDB" id="B4DB93"/>
<comment type="caution">
    <text evidence="1">The sequence shown here is derived from an EMBL/GenBank/DDBJ whole genome shotgun (WGS) entry which is preliminary data.</text>
</comment>
<dbReference type="InParanoid" id="B4DB93"/>
<name>B4DB93_9BACT</name>
<organism evidence="1 2">
    <name type="scientific">Chthoniobacter flavus Ellin428</name>
    <dbReference type="NCBI Taxonomy" id="497964"/>
    <lineage>
        <taxon>Bacteria</taxon>
        <taxon>Pseudomonadati</taxon>
        <taxon>Verrucomicrobiota</taxon>
        <taxon>Spartobacteria</taxon>
        <taxon>Chthoniobacterales</taxon>
        <taxon>Chthoniobacteraceae</taxon>
        <taxon>Chthoniobacter</taxon>
    </lineage>
</organism>
<evidence type="ECO:0000313" key="2">
    <source>
        <dbReference type="Proteomes" id="UP000005824"/>
    </source>
</evidence>
<keyword evidence="2" id="KW-1185">Reference proteome</keyword>
<accession>B4DB93</accession>
<dbReference type="STRING" id="497964.CfE428DRAFT_6184"/>
<proteinExistence type="predicted"/>
<protein>
    <submittedName>
        <fullName evidence="1">Uncharacterized protein</fullName>
    </submittedName>
</protein>
<sequence length="82" mass="8836">MFKQMMEHFGDNVKAIAGNWSYGDNLAAMNKLTGQGMSLEEAASQTWTGGQAAKFGFSNPTVETAIGAAGNYTKIRVVFKKL</sequence>
<reference evidence="1 2" key="1">
    <citation type="journal article" date="2011" name="J. Bacteriol.">
        <title>Genome sequence of Chthoniobacter flavus Ellin428, an aerobic heterotrophic soil bacterium.</title>
        <authorList>
            <person name="Kant R."/>
            <person name="van Passel M.W."/>
            <person name="Palva A."/>
            <person name="Lucas S."/>
            <person name="Lapidus A."/>
            <person name="Glavina Del Rio T."/>
            <person name="Dalin E."/>
            <person name="Tice H."/>
            <person name="Bruce D."/>
            <person name="Goodwin L."/>
            <person name="Pitluck S."/>
            <person name="Larimer F.W."/>
            <person name="Land M.L."/>
            <person name="Hauser L."/>
            <person name="Sangwan P."/>
            <person name="de Vos W.M."/>
            <person name="Janssen P.H."/>
            <person name="Smidt H."/>
        </authorList>
    </citation>
    <scope>NUCLEOTIDE SEQUENCE [LARGE SCALE GENOMIC DNA]</scope>
    <source>
        <strain evidence="1 2">Ellin428</strain>
    </source>
</reference>
<dbReference type="Proteomes" id="UP000005824">
    <property type="component" value="Unassembled WGS sequence"/>
</dbReference>
<evidence type="ECO:0000313" key="1">
    <source>
        <dbReference type="EMBL" id="EDY16281.1"/>
    </source>
</evidence>
<gene>
    <name evidence="1" type="ORF">CfE428DRAFT_6184</name>
</gene>